<dbReference type="SUPFAM" id="SSF48452">
    <property type="entry name" value="TPR-like"/>
    <property type="match status" value="2"/>
</dbReference>
<dbReference type="Pfam" id="PF13844">
    <property type="entry name" value="Glyco_transf_41"/>
    <property type="match status" value="2"/>
</dbReference>
<dbReference type="SMART" id="SM00671">
    <property type="entry name" value="SEL1"/>
    <property type="match status" value="7"/>
</dbReference>
<dbReference type="SUPFAM" id="SSF53756">
    <property type="entry name" value="UDP-Glycosyltransferase/glycogen phosphorylase"/>
    <property type="match status" value="1"/>
</dbReference>
<evidence type="ECO:0000256" key="2">
    <source>
        <dbReference type="ARBA" id="ARBA00005386"/>
    </source>
</evidence>
<evidence type="ECO:0000256" key="5">
    <source>
        <dbReference type="ARBA" id="ARBA00022676"/>
    </source>
</evidence>
<name>A0A286TVW4_9BACT</name>
<proteinExistence type="inferred from homology"/>
<dbReference type="InterPro" id="IPR006597">
    <property type="entry name" value="Sel1-like"/>
</dbReference>
<feature type="repeat" description="TPR" evidence="10">
    <location>
        <begin position="310"/>
        <end position="343"/>
    </location>
</feature>
<dbReference type="SUPFAM" id="SSF48439">
    <property type="entry name" value="Protein prenylyltransferase"/>
    <property type="match status" value="1"/>
</dbReference>
<evidence type="ECO:0000256" key="4">
    <source>
        <dbReference type="ARBA" id="ARBA00019143"/>
    </source>
</evidence>
<feature type="repeat" description="TPR" evidence="10">
    <location>
        <begin position="344"/>
        <end position="377"/>
    </location>
</feature>
<dbReference type="InterPro" id="IPR051685">
    <property type="entry name" value="Ycf3/AcsC/BcsC/TPR_MFPF"/>
</dbReference>
<dbReference type="AlphaFoldDB" id="A0A286TVW4"/>
<feature type="repeat" description="TPR" evidence="10">
    <location>
        <begin position="38"/>
        <end position="71"/>
    </location>
</feature>
<dbReference type="PANTHER" id="PTHR44943:SF4">
    <property type="entry name" value="TPR REPEAT-CONTAINING PROTEIN MJ0798"/>
    <property type="match status" value="1"/>
</dbReference>
<dbReference type="GO" id="GO:0097363">
    <property type="term" value="F:protein O-acetylglucosaminyltransferase activity"/>
    <property type="evidence" value="ECO:0007669"/>
    <property type="project" value="UniProtKB-EC"/>
</dbReference>
<feature type="repeat" description="TPR" evidence="10">
    <location>
        <begin position="412"/>
        <end position="445"/>
    </location>
</feature>
<dbReference type="Proteomes" id="UP000218542">
    <property type="component" value="Unassembled WGS sequence"/>
</dbReference>
<keyword evidence="8 10" id="KW-0802">TPR repeat</keyword>
<dbReference type="EC" id="2.4.1.255" evidence="3"/>
<dbReference type="Pfam" id="PF13181">
    <property type="entry name" value="TPR_8"/>
    <property type="match status" value="1"/>
</dbReference>
<dbReference type="EMBL" id="BAOS01000005">
    <property type="protein sequence ID" value="GAX60009.1"/>
    <property type="molecule type" value="Genomic_DNA"/>
</dbReference>
<dbReference type="Gene3D" id="3.40.50.2000">
    <property type="entry name" value="Glycogen Phosphorylase B"/>
    <property type="match status" value="1"/>
</dbReference>
<feature type="domain" description="O-GlcNAc transferase C-terminal" evidence="11">
    <location>
        <begin position="542"/>
        <end position="716"/>
    </location>
</feature>
<evidence type="ECO:0000256" key="9">
    <source>
        <dbReference type="ARBA" id="ARBA00022941"/>
    </source>
</evidence>
<feature type="repeat" description="TPR" evidence="10">
    <location>
        <begin position="140"/>
        <end position="173"/>
    </location>
</feature>
<feature type="repeat" description="TPR" evidence="10">
    <location>
        <begin position="72"/>
        <end position="105"/>
    </location>
</feature>
<organism evidence="12 13">
    <name type="scientific">Candidatus Scalindua japonica</name>
    <dbReference type="NCBI Taxonomy" id="1284222"/>
    <lineage>
        <taxon>Bacteria</taxon>
        <taxon>Pseudomonadati</taxon>
        <taxon>Planctomycetota</taxon>
        <taxon>Candidatus Brocadiia</taxon>
        <taxon>Candidatus Brocadiales</taxon>
        <taxon>Candidatus Scalinduaceae</taxon>
        <taxon>Candidatus Scalindua</taxon>
    </lineage>
</organism>
<dbReference type="SMART" id="SM00028">
    <property type="entry name" value="TPR"/>
    <property type="match status" value="14"/>
</dbReference>
<protein>
    <recommendedName>
        <fullName evidence="4">Probable UDP-N-acetylglucosamine--peptide N-acetylglucosaminyltransferase SPINDLY</fullName>
        <ecNumber evidence="3">2.4.1.255</ecNumber>
    </recommendedName>
</protein>
<feature type="domain" description="O-GlcNAc transferase C-terminal" evidence="11">
    <location>
        <begin position="736"/>
        <end position="906"/>
    </location>
</feature>
<keyword evidence="9" id="KW-0939">Gibberellin signaling pathway</keyword>
<evidence type="ECO:0000256" key="8">
    <source>
        <dbReference type="ARBA" id="ARBA00022803"/>
    </source>
</evidence>
<feature type="repeat" description="TPR" evidence="10">
    <location>
        <begin position="378"/>
        <end position="411"/>
    </location>
</feature>
<evidence type="ECO:0000259" key="11">
    <source>
        <dbReference type="Pfam" id="PF13844"/>
    </source>
</evidence>
<accession>A0A286TVW4</accession>
<feature type="repeat" description="TPR" evidence="10">
    <location>
        <begin position="276"/>
        <end position="309"/>
    </location>
</feature>
<dbReference type="InterPro" id="IPR029489">
    <property type="entry name" value="OGT/SEC/SPY_C"/>
</dbReference>
<feature type="repeat" description="TPR" evidence="10">
    <location>
        <begin position="242"/>
        <end position="275"/>
    </location>
</feature>
<evidence type="ECO:0000256" key="7">
    <source>
        <dbReference type="ARBA" id="ARBA00022737"/>
    </source>
</evidence>
<dbReference type="PROSITE" id="PS50005">
    <property type="entry name" value="TPR"/>
    <property type="match status" value="13"/>
</dbReference>
<dbReference type="Gene3D" id="3.40.50.11380">
    <property type="match status" value="1"/>
</dbReference>
<evidence type="ECO:0000256" key="3">
    <source>
        <dbReference type="ARBA" id="ARBA00011970"/>
    </source>
</evidence>
<gene>
    <name evidence="12" type="ORF">SCALIN_C05_0094</name>
</gene>
<keyword evidence="13" id="KW-1185">Reference proteome</keyword>
<evidence type="ECO:0000256" key="6">
    <source>
        <dbReference type="ARBA" id="ARBA00022679"/>
    </source>
</evidence>
<evidence type="ECO:0000313" key="13">
    <source>
        <dbReference type="Proteomes" id="UP000218542"/>
    </source>
</evidence>
<dbReference type="Pfam" id="PF13424">
    <property type="entry name" value="TPR_12"/>
    <property type="match status" value="1"/>
</dbReference>
<comment type="similarity">
    <text evidence="2">Belongs to the glycosyltransferase 41 family. O-GlcNAc transferase subfamily.</text>
</comment>
<comment type="caution">
    <text evidence="12">The sequence shown here is derived from an EMBL/GenBank/DDBJ whole genome shotgun (WGS) entry which is preliminary data.</text>
</comment>
<keyword evidence="7" id="KW-0677">Repeat</keyword>
<dbReference type="GO" id="GO:0009740">
    <property type="term" value="P:gibberellic acid mediated signaling pathway"/>
    <property type="evidence" value="ECO:0007669"/>
    <property type="project" value="UniProtKB-KW"/>
</dbReference>
<dbReference type="PANTHER" id="PTHR44943">
    <property type="entry name" value="CELLULOSE SYNTHASE OPERON PROTEIN C"/>
    <property type="match status" value="1"/>
</dbReference>
<dbReference type="InterPro" id="IPR011990">
    <property type="entry name" value="TPR-like_helical_dom_sf"/>
</dbReference>
<dbReference type="Pfam" id="PF13414">
    <property type="entry name" value="TPR_11"/>
    <property type="match status" value="4"/>
</dbReference>
<evidence type="ECO:0000256" key="10">
    <source>
        <dbReference type="PROSITE-ProRule" id="PRU00339"/>
    </source>
</evidence>
<feature type="repeat" description="TPR" evidence="10">
    <location>
        <begin position="174"/>
        <end position="207"/>
    </location>
</feature>
<reference evidence="13" key="1">
    <citation type="journal article" date="2017" name="Environ. Microbiol. Rep.">
        <title>Genetic Diversity of Marine Anaerobic Ammonium-Oxidizing Bacteria as Revealed by Genomic and Proteomic Analyses of 'Candidatus Scalindua japonica'.</title>
        <authorList>
            <person name="Oshiki M."/>
            <person name="Mizuto K."/>
            <person name="Kimura Z."/>
            <person name="Kindaichi T."/>
            <person name="Satoh H."/>
            <person name="Okabe S."/>
        </authorList>
    </citation>
    <scope>NUCLEOTIDE SEQUENCE [LARGE SCALE GENOMIC DNA]</scope>
    <source>
        <strain evidence="13">husup-a2</strain>
    </source>
</reference>
<dbReference type="RefSeq" id="WP_162532149.1">
    <property type="nucleotide sequence ID" value="NZ_BAOS01000005.1"/>
</dbReference>
<keyword evidence="5" id="KW-0328">Glycosyltransferase</keyword>
<sequence>MENSNNILQKALKYHQEGNLNDAAAFYLQVYKTNPHHIDVVFLIGTLYLQSGKLDAAATFLKKVIILNPNHVKAHNNLGIIFQNQGKLDEAVESYYRALNLAPDNAEAFYNLGTVYNKQRKYDKALENYKHAILFRPDNYDAHLNIGNIFQELGKPEDAATCYRKVITLKPDFVIAHNNLGIVLSKLCKHDDALKSFRNALNLKPVDPKIHSNIASALKESGRLDEAMESCKKAIELDSNHAEAYNNLGTILQKTGNHEDAIINYNKAIRLKPEDPDTHNNLGSALKELGRIDEAKVSCRRAIAINPEYADAYNNLGTILQEEGRLDEAITNYKQVIMINVNHAMAYSNLGTALHEQGKFEKALQNCQHAVTLNQHHPYLHNNLGTILQELRKFDEAIVSYNRAIELKPDYAEAYGNLGAVYKKQGNAEDALTYYKKSRELKPLNAEVHKNIGIILEEFGNTHDALISYQKSLQLKHNPGIEIKVALLHPTINESQESIKQYRKNLFKGLEALNTKGLKIEDPTTEIGSTNFFLVYQGLDDKEIQKKIASFHINVCPELSWISPDINKERSQSNKKIKLGIISHYLTNHTIGLLNHGIIKHICRERFHVTLFRFNDEDENATSKAIDCDADDVIVLPRKLKPARQKIAECSLDILFYLEIGMDTLTYFLAFSRLAPVQCVTWGHPVTTGIPNIDYFISSEMAELPGAEKHYTEQLVLPDRLTIYYYRPKLTQELRPREYFGLHKNYNLYVCPQTLFKLHPDFDKTLGNLLRKDKYGLLVLIEGKYKHWEKMLLDRFSRTFSDVIARVKFLPRMATNEYLSLLNISDVLLDPPHYGGGNTSLEAFAFNIPIVTWPGDYLRSRLTLALYKKLNIMECVVDNSVSYVDTAYRLANDKAWRSEITERIKLKADCLYEDRESVHELEQFFEMAIEKAYNRK</sequence>
<comment type="pathway">
    <text evidence="1">Protein modification; protein glycosylation.</text>
</comment>
<evidence type="ECO:0000256" key="1">
    <source>
        <dbReference type="ARBA" id="ARBA00004922"/>
    </source>
</evidence>
<dbReference type="PROSITE" id="PS50293">
    <property type="entry name" value="TPR_REGION"/>
    <property type="match status" value="6"/>
</dbReference>
<dbReference type="InterPro" id="IPR019734">
    <property type="entry name" value="TPR_rpt"/>
</dbReference>
<evidence type="ECO:0000313" key="12">
    <source>
        <dbReference type="EMBL" id="GAX60009.1"/>
    </source>
</evidence>
<dbReference type="Gene3D" id="1.25.40.10">
    <property type="entry name" value="Tetratricopeptide repeat domain"/>
    <property type="match status" value="6"/>
</dbReference>
<keyword evidence="6" id="KW-0808">Transferase</keyword>
<feature type="repeat" description="TPR" evidence="10">
    <location>
        <begin position="208"/>
        <end position="241"/>
    </location>
</feature>
<feature type="repeat" description="TPR" evidence="10">
    <location>
        <begin position="106"/>
        <end position="139"/>
    </location>
</feature>
<feature type="repeat" description="TPR" evidence="10">
    <location>
        <begin position="446"/>
        <end position="479"/>
    </location>
</feature>
<dbReference type="Pfam" id="PF14559">
    <property type="entry name" value="TPR_19"/>
    <property type="match status" value="1"/>
</dbReference>